<gene>
    <name evidence="3" type="ORF">BU26DRAFT_284522</name>
</gene>
<feature type="chain" id="PRO_5025648971" evidence="2">
    <location>
        <begin position="28"/>
        <end position="397"/>
    </location>
</feature>
<keyword evidence="4" id="KW-1185">Reference proteome</keyword>
<keyword evidence="1" id="KW-1133">Transmembrane helix</keyword>
<feature type="transmembrane region" description="Helical" evidence="1">
    <location>
        <begin position="203"/>
        <end position="227"/>
    </location>
</feature>
<reference evidence="3" key="1">
    <citation type="journal article" date="2020" name="Stud. Mycol.">
        <title>101 Dothideomycetes genomes: a test case for predicting lifestyles and emergence of pathogens.</title>
        <authorList>
            <person name="Haridas S."/>
            <person name="Albert R."/>
            <person name="Binder M."/>
            <person name="Bloem J."/>
            <person name="Labutti K."/>
            <person name="Salamov A."/>
            <person name="Andreopoulos B."/>
            <person name="Baker S."/>
            <person name="Barry K."/>
            <person name="Bills G."/>
            <person name="Bluhm B."/>
            <person name="Cannon C."/>
            <person name="Castanera R."/>
            <person name="Culley D."/>
            <person name="Daum C."/>
            <person name="Ezra D."/>
            <person name="Gonzalez J."/>
            <person name="Henrissat B."/>
            <person name="Kuo A."/>
            <person name="Liang C."/>
            <person name="Lipzen A."/>
            <person name="Lutzoni F."/>
            <person name="Magnuson J."/>
            <person name="Mondo S."/>
            <person name="Nolan M."/>
            <person name="Ohm R."/>
            <person name="Pangilinan J."/>
            <person name="Park H.-J."/>
            <person name="Ramirez L."/>
            <person name="Alfaro M."/>
            <person name="Sun H."/>
            <person name="Tritt A."/>
            <person name="Yoshinaga Y."/>
            <person name="Zwiers L.-H."/>
            <person name="Turgeon B."/>
            <person name="Goodwin S."/>
            <person name="Spatafora J."/>
            <person name="Crous P."/>
            <person name="Grigoriev I."/>
        </authorList>
    </citation>
    <scope>NUCLEOTIDE SEQUENCE</scope>
    <source>
        <strain evidence="3">CBS 122368</strain>
    </source>
</reference>
<evidence type="ECO:0000313" key="3">
    <source>
        <dbReference type="EMBL" id="KAF2251505.1"/>
    </source>
</evidence>
<dbReference type="AlphaFoldDB" id="A0A6A6ILL4"/>
<dbReference type="OrthoDB" id="5409995at2759"/>
<dbReference type="Proteomes" id="UP000800094">
    <property type="component" value="Unassembled WGS sequence"/>
</dbReference>
<feature type="transmembrane region" description="Helical" evidence="1">
    <location>
        <begin position="348"/>
        <end position="370"/>
    </location>
</feature>
<feature type="transmembrane region" description="Helical" evidence="1">
    <location>
        <begin position="376"/>
        <end position="394"/>
    </location>
</feature>
<name>A0A6A6ILL4_9PLEO</name>
<evidence type="ECO:0000256" key="1">
    <source>
        <dbReference type="SAM" id="Phobius"/>
    </source>
</evidence>
<keyword evidence="1" id="KW-0812">Transmembrane</keyword>
<evidence type="ECO:0000256" key="2">
    <source>
        <dbReference type="SAM" id="SignalP"/>
    </source>
</evidence>
<protein>
    <submittedName>
        <fullName evidence="3">Uncharacterized protein</fullName>
    </submittedName>
</protein>
<accession>A0A6A6ILL4</accession>
<keyword evidence="2" id="KW-0732">Signal</keyword>
<dbReference type="RefSeq" id="XP_033686509.1">
    <property type="nucleotide sequence ID" value="XM_033821546.1"/>
</dbReference>
<feature type="signal peptide" evidence="2">
    <location>
        <begin position="1"/>
        <end position="27"/>
    </location>
</feature>
<feature type="transmembrane region" description="Helical" evidence="1">
    <location>
        <begin position="171"/>
        <end position="191"/>
    </location>
</feature>
<organism evidence="3 4">
    <name type="scientific">Trematosphaeria pertusa</name>
    <dbReference type="NCBI Taxonomy" id="390896"/>
    <lineage>
        <taxon>Eukaryota</taxon>
        <taxon>Fungi</taxon>
        <taxon>Dikarya</taxon>
        <taxon>Ascomycota</taxon>
        <taxon>Pezizomycotina</taxon>
        <taxon>Dothideomycetes</taxon>
        <taxon>Pleosporomycetidae</taxon>
        <taxon>Pleosporales</taxon>
        <taxon>Massarineae</taxon>
        <taxon>Trematosphaeriaceae</taxon>
        <taxon>Trematosphaeria</taxon>
    </lineage>
</organism>
<proteinExistence type="predicted"/>
<keyword evidence="1" id="KW-0472">Membrane</keyword>
<dbReference type="EMBL" id="ML987193">
    <property type="protein sequence ID" value="KAF2251505.1"/>
    <property type="molecule type" value="Genomic_DNA"/>
</dbReference>
<sequence length="397" mass="44485">MGHMYPSFSKRTCLSLTILALVIPAQTIKRTVGPATDPRFQNASRICNGSDPRVFEFRTCSLLIDCVYDNLTEAFKASLSSGTSIAALLPTILVLIGSPPLEVVQLALLSPHRALATCCFTIGLPSGLFRQLRPLHTQLSHVNPREPRIREWSVPLPSISDRKWHNITAKLAMDALIMTLASIMLWRNWVVSSFTMVPWRCEYSWLLFAWPLACMVWLVIAVGLVFFMKESMEVYDGYGQRLDYSIWNLLRVPYDFAPKKLSPGRTNTPTLPLASNAKPAVELPIPRTINTGDSSLDQTHHEAHNRRPPPDPVANRIETIAFYNGAYIRVCIAMPSNFGIRSWRCYEAIIESLAVGIYLYATFVLTSVLFLNADKAIVYSTVMTVCLSAVRVLTTLF</sequence>
<evidence type="ECO:0000313" key="4">
    <source>
        <dbReference type="Proteomes" id="UP000800094"/>
    </source>
</evidence>
<dbReference type="GeneID" id="54574876"/>